<proteinExistence type="inferred from homology"/>
<keyword evidence="5 6" id="KW-0472">Membrane</keyword>
<evidence type="ECO:0000256" key="7">
    <source>
        <dbReference type="SAM" id="MobiDB-lite"/>
    </source>
</evidence>
<feature type="transmembrane region" description="Helical" evidence="6">
    <location>
        <begin position="150"/>
        <end position="169"/>
    </location>
</feature>
<dbReference type="PIRSF" id="PIRSF011282">
    <property type="entry name" value="Synaptogyrin"/>
    <property type="match status" value="1"/>
</dbReference>
<feature type="transmembrane region" description="Helical" evidence="6">
    <location>
        <begin position="106"/>
        <end position="130"/>
    </location>
</feature>
<accession>A0AA97JA26</accession>
<dbReference type="PANTHER" id="PTHR10838:SF19">
    <property type="entry name" value="SYNAPTOGYRIN-2 LIKE PROTEIN-RELATED"/>
    <property type="match status" value="1"/>
</dbReference>
<keyword evidence="3 6" id="KW-0812">Transmembrane</keyword>
<feature type="domain" description="MARVEL" evidence="8">
    <location>
        <begin position="22"/>
        <end position="173"/>
    </location>
</feature>
<evidence type="ECO:0000256" key="6">
    <source>
        <dbReference type="PIRNR" id="PIRNR011282"/>
    </source>
</evidence>
<evidence type="ECO:0000256" key="3">
    <source>
        <dbReference type="ARBA" id="ARBA00022692"/>
    </source>
</evidence>
<feature type="region of interest" description="Disordered" evidence="7">
    <location>
        <begin position="204"/>
        <end position="226"/>
    </location>
</feature>
<dbReference type="CTD" id="9144"/>
<organism evidence="9 10">
    <name type="scientific">Eublepharis macularius</name>
    <name type="common">Leopard gecko</name>
    <name type="synonym">Cyrtodactylus macularius</name>
    <dbReference type="NCBI Taxonomy" id="481883"/>
    <lineage>
        <taxon>Eukaryota</taxon>
        <taxon>Metazoa</taxon>
        <taxon>Chordata</taxon>
        <taxon>Craniata</taxon>
        <taxon>Vertebrata</taxon>
        <taxon>Euteleostomi</taxon>
        <taxon>Lepidosauria</taxon>
        <taxon>Squamata</taxon>
        <taxon>Bifurcata</taxon>
        <taxon>Gekkota</taxon>
        <taxon>Eublepharidae</taxon>
        <taxon>Eublepharinae</taxon>
        <taxon>Eublepharis</taxon>
    </lineage>
</organism>
<evidence type="ECO:0000313" key="9">
    <source>
        <dbReference type="Proteomes" id="UP001190640"/>
    </source>
</evidence>
<dbReference type="GeneID" id="129328443"/>
<dbReference type="GO" id="GO:0031594">
    <property type="term" value="C:neuromuscular junction"/>
    <property type="evidence" value="ECO:0007669"/>
    <property type="project" value="TreeGrafter"/>
</dbReference>
<evidence type="ECO:0000313" key="10">
    <source>
        <dbReference type="RefSeq" id="XP_054833484.1"/>
    </source>
</evidence>
<evidence type="ECO:0000256" key="1">
    <source>
        <dbReference type="ARBA" id="ARBA00004141"/>
    </source>
</evidence>
<comment type="subcellular location">
    <subcellularLocation>
        <location evidence="1 6">Membrane</location>
        <topology evidence="1 6">Multi-pass membrane protein</topology>
    </subcellularLocation>
</comment>
<sequence>MEGGGGAYGAEKAGGTFDPWRFLQQPQVVVRVLSAVFALIVFSCIIGEGYINPHSSTTLYCIFNHSEDACRYGIGVGVLAFLACVFFFMVDAYFPQISSATDRKYLVIADLVFSALWTFLWFIGFCVLTNQWASTKPEDVPLGADSARASIAFSFFSIFSWGTLITFALQRYRMGVQDFAHSYVDPAPGPATPYSSYPDVNHESYQQPPFTNMREDSEGYQPPPVY</sequence>
<dbReference type="AlphaFoldDB" id="A0AA97JA26"/>
<dbReference type="PROSITE" id="PS51225">
    <property type="entry name" value="MARVEL"/>
    <property type="match status" value="1"/>
</dbReference>
<feature type="transmembrane region" description="Helical" evidence="6">
    <location>
        <begin position="28"/>
        <end position="51"/>
    </location>
</feature>
<dbReference type="KEGG" id="emc:129328443"/>
<protein>
    <recommendedName>
        <fullName evidence="6">Synaptogyrin</fullName>
    </recommendedName>
</protein>
<dbReference type="RefSeq" id="XP_054833484.1">
    <property type="nucleotide sequence ID" value="XM_054977509.1"/>
</dbReference>
<gene>
    <name evidence="10" type="primary">SYNGR2</name>
</gene>
<dbReference type="GO" id="GO:0030672">
    <property type="term" value="C:synaptic vesicle membrane"/>
    <property type="evidence" value="ECO:0007669"/>
    <property type="project" value="TreeGrafter"/>
</dbReference>
<keyword evidence="4 6" id="KW-1133">Transmembrane helix</keyword>
<reference evidence="10" key="1">
    <citation type="submission" date="2025-08" db="UniProtKB">
        <authorList>
            <consortium name="RefSeq"/>
        </authorList>
    </citation>
    <scope>IDENTIFICATION</scope>
    <source>
        <tissue evidence="10">Blood</tissue>
    </source>
</reference>
<evidence type="ECO:0000259" key="8">
    <source>
        <dbReference type="PROSITE" id="PS51225"/>
    </source>
</evidence>
<name>A0AA97JA26_EUBMA</name>
<evidence type="ECO:0000256" key="4">
    <source>
        <dbReference type="ARBA" id="ARBA00022989"/>
    </source>
</evidence>
<dbReference type="InterPro" id="IPR016579">
    <property type="entry name" value="Synaptogyrin"/>
</dbReference>
<keyword evidence="9" id="KW-1185">Reference proteome</keyword>
<dbReference type="Pfam" id="PF01284">
    <property type="entry name" value="MARVEL"/>
    <property type="match status" value="1"/>
</dbReference>
<evidence type="ECO:0000256" key="2">
    <source>
        <dbReference type="ARBA" id="ARBA00010252"/>
    </source>
</evidence>
<evidence type="ECO:0000256" key="5">
    <source>
        <dbReference type="ARBA" id="ARBA00023136"/>
    </source>
</evidence>
<feature type="transmembrane region" description="Helical" evidence="6">
    <location>
        <begin position="71"/>
        <end position="94"/>
    </location>
</feature>
<comment type="similarity">
    <text evidence="2 6">Belongs to the synaptogyrin family.</text>
</comment>
<dbReference type="Proteomes" id="UP001190640">
    <property type="component" value="Chromosome 4"/>
</dbReference>
<dbReference type="InterPro" id="IPR008253">
    <property type="entry name" value="Marvel"/>
</dbReference>
<dbReference type="PANTHER" id="PTHR10838">
    <property type="entry name" value="SYNAPTOGYRIN"/>
    <property type="match status" value="1"/>
</dbReference>